<feature type="transmembrane region" description="Helical" evidence="1">
    <location>
        <begin position="297"/>
        <end position="315"/>
    </location>
</feature>
<feature type="transmembrane region" description="Helical" evidence="1">
    <location>
        <begin position="178"/>
        <end position="197"/>
    </location>
</feature>
<evidence type="ECO:0000313" key="3">
    <source>
        <dbReference type="Proteomes" id="UP000235861"/>
    </source>
</evidence>
<feature type="transmembrane region" description="Helical" evidence="1">
    <location>
        <begin position="450"/>
        <end position="475"/>
    </location>
</feature>
<keyword evidence="3" id="KW-1185">Reference proteome</keyword>
<reference evidence="2 3" key="1">
    <citation type="submission" date="2017-11" db="EMBL/GenBank/DDBJ databases">
        <title>Draft genome sequence of environmental isolate Aeromonas cavernicola sp. nov. MDC 2508.</title>
        <authorList>
            <person name="Colston S.M."/>
            <person name="Navarro A."/>
            <person name="Martinez-Murcia A.J."/>
            <person name="Graf J."/>
        </authorList>
    </citation>
    <scope>NUCLEOTIDE SEQUENCE [LARGE SCALE GENOMIC DNA]</scope>
    <source>
        <strain evidence="2 3">MDC 2508</strain>
    </source>
</reference>
<feature type="transmembrane region" description="Helical" evidence="1">
    <location>
        <begin position="204"/>
        <end position="224"/>
    </location>
</feature>
<organism evidence="2 3">
    <name type="scientific">Aeromonas cavernicola</name>
    <dbReference type="NCBI Taxonomy" id="1006623"/>
    <lineage>
        <taxon>Bacteria</taxon>
        <taxon>Pseudomonadati</taxon>
        <taxon>Pseudomonadota</taxon>
        <taxon>Gammaproteobacteria</taxon>
        <taxon>Aeromonadales</taxon>
        <taxon>Aeromonadaceae</taxon>
        <taxon>Aeromonas</taxon>
    </lineage>
</organism>
<feature type="transmembrane region" description="Helical" evidence="1">
    <location>
        <begin position="335"/>
        <end position="354"/>
    </location>
</feature>
<proteinExistence type="predicted"/>
<keyword evidence="1" id="KW-0812">Transmembrane</keyword>
<accession>A0A2H9U6E3</accession>
<name>A0A2H9U6E3_9GAMM</name>
<feature type="transmembrane region" description="Helical" evidence="1">
    <location>
        <begin position="59"/>
        <end position="80"/>
    </location>
</feature>
<feature type="transmembrane region" description="Helical" evidence="1">
    <location>
        <begin position="230"/>
        <end position="250"/>
    </location>
</feature>
<feature type="transmembrane region" description="Helical" evidence="1">
    <location>
        <begin position="262"/>
        <end position="285"/>
    </location>
</feature>
<evidence type="ECO:0000256" key="1">
    <source>
        <dbReference type="SAM" id="Phobius"/>
    </source>
</evidence>
<feature type="transmembrane region" description="Helical" evidence="1">
    <location>
        <begin position="118"/>
        <end position="136"/>
    </location>
</feature>
<keyword evidence="1" id="KW-0472">Membrane</keyword>
<keyword evidence="1" id="KW-1133">Transmembrane helix</keyword>
<dbReference type="AlphaFoldDB" id="A0A2H9U6E3"/>
<dbReference type="Proteomes" id="UP000235861">
    <property type="component" value="Unassembled WGS sequence"/>
</dbReference>
<dbReference type="EMBL" id="PGGC01000059">
    <property type="protein sequence ID" value="PJG59581.1"/>
    <property type="molecule type" value="Genomic_DNA"/>
</dbReference>
<sequence>MIALIQLSPILLVISLIMGLKRPPIQAALMGSLLALTLWGSGLADPFVSTTLVKVMQDSGVLFLSTASVIAPGLLFVIYLERIKANQALEGWVSGLGWRGAALGVFVVLGLAPLLESMTGFGVSLIATVPLLLALLDRHVALRIALTGMCIMPWGTLGLATVIGAALAGLPAETLGAWSAWTSAPVFVLAINVALWLMGQRQPLVYLAASATAGMFVLLLHFISRTVGPEIAGVCAGGSVLLVGLLWARVKQRARLQFPYQAWPYLALLAAILLLKGLNSLFGIADLLVIQGSQVSWKPLASPGIALLGVLLLLVAREGGQQLGNAWWLRAKRPLLTILFFLFMSQVLVKAGFLTRITLGLSELDLSVLSPLIALFGGLSGFITGSNVGGNAIVMPSVAHLPLSEPLLPIMAAIQNSAAGHAALGSLPMIALLISLAKGTPEEEQRLVRFGFGLVIANTLLVATIGTLLATVITVGG</sequence>
<dbReference type="OrthoDB" id="3691279at2"/>
<evidence type="ECO:0000313" key="2">
    <source>
        <dbReference type="EMBL" id="PJG59581.1"/>
    </source>
</evidence>
<protein>
    <submittedName>
        <fullName evidence="2">Transporter</fullName>
    </submittedName>
</protein>
<comment type="caution">
    <text evidence="2">The sequence shown here is derived from an EMBL/GenBank/DDBJ whole genome shotgun (WGS) entry which is preliminary data.</text>
</comment>
<feature type="transmembrane region" description="Helical" evidence="1">
    <location>
        <begin position="366"/>
        <end position="385"/>
    </location>
</feature>
<feature type="transmembrane region" description="Helical" evidence="1">
    <location>
        <begin position="148"/>
        <end position="172"/>
    </location>
</feature>
<dbReference type="RefSeq" id="WP_100293406.1">
    <property type="nucleotide sequence ID" value="NZ_PGGC01000059.1"/>
</dbReference>
<gene>
    <name evidence="2" type="ORF">CUC53_06540</name>
</gene>
<feature type="transmembrane region" description="Helical" evidence="1">
    <location>
        <begin position="92"/>
        <end position="112"/>
    </location>
</feature>